<evidence type="ECO:0000256" key="2">
    <source>
        <dbReference type="ARBA" id="ARBA00022529"/>
    </source>
</evidence>
<evidence type="ECO:0000313" key="7">
    <source>
        <dbReference type="Proteomes" id="UP000607653"/>
    </source>
</evidence>
<proteinExistence type="inferred from homology"/>
<dbReference type="PANTHER" id="PTHR33830:SF3">
    <property type="entry name" value="DEFENSIN-LIKE PROTEIN 127-RELATED"/>
    <property type="match status" value="1"/>
</dbReference>
<comment type="caution">
    <text evidence="6">The sequence shown here is derived from an EMBL/GenBank/DDBJ whole genome shotgun (WGS) entry which is preliminary data.</text>
</comment>
<evidence type="ECO:0000256" key="4">
    <source>
        <dbReference type="ARBA" id="ARBA00022821"/>
    </source>
</evidence>
<sequence length="75" mass="8123">MAKLFCSFFFVLLIFSVASIVPGSDAVKKCQVAWNSYGCELGICNQWCSQQYKNGVGACSTSGFGSHTCLCVYDC</sequence>
<evidence type="ECO:0000256" key="5">
    <source>
        <dbReference type="SAM" id="SignalP"/>
    </source>
</evidence>
<evidence type="ECO:0000256" key="1">
    <source>
        <dbReference type="ARBA" id="ARBA00006722"/>
    </source>
</evidence>
<dbReference type="EMBL" id="DUZY01000007">
    <property type="protein sequence ID" value="DAD45367.1"/>
    <property type="molecule type" value="Genomic_DNA"/>
</dbReference>
<dbReference type="PANTHER" id="PTHR33830">
    <property type="entry name" value="DEFENSIN-LIKE PROTEIN 184-RELATED"/>
    <property type="match status" value="1"/>
</dbReference>
<comment type="similarity">
    <text evidence="1">Belongs to the DEFL family.</text>
</comment>
<dbReference type="GO" id="GO:0031640">
    <property type="term" value="P:killing of cells of another organism"/>
    <property type="evidence" value="ECO:0007669"/>
    <property type="project" value="UniProtKB-KW"/>
</dbReference>
<dbReference type="AlphaFoldDB" id="A0A822ZKG3"/>
<dbReference type="GO" id="GO:0050832">
    <property type="term" value="P:defense response to fungus"/>
    <property type="evidence" value="ECO:0007669"/>
    <property type="project" value="UniProtKB-KW"/>
</dbReference>
<keyword evidence="2" id="KW-0929">Antimicrobial</keyword>
<feature type="chain" id="PRO_5032823982" description="Defensin-like protein 1" evidence="5">
    <location>
        <begin position="27"/>
        <end position="75"/>
    </location>
</feature>
<name>A0A822ZKG3_NELNU</name>
<organism evidence="6 7">
    <name type="scientific">Nelumbo nucifera</name>
    <name type="common">Sacred lotus</name>
    <dbReference type="NCBI Taxonomy" id="4432"/>
    <lineage>
        <taxon>Eukaryota</taxon>
        <taxon>Viridiplantae</taxon>
        <taxon>Streptophyta</taxon>
        <taxon>Embryophyta</taxon>
        <taxon>Tracheophyta</taxon>
        <taxon>Spermatophyta</taxon>
        <taxon>Magnoliopsida</taxon>
        <taxon>Proteales</taxon>
        <taxon>Nelumbonaceae</taxon>
        <taxon>Nelumbo</taxon>
    </lineage>
</organism>
<keyword evidence="7" id="KW-1185">Reference proteome</keyword>
<dbReference type="Pfam" id="PF07333">
    <property type="entry name" value="SLR1-BP"/>
    <property type="match status" value="1"/>
</dbReference>
<gene>
    <name evidence="6" type="ORF">HUJ06_003597</name>
</gene>
<reference evidence="6 7" key="1">
    <citation type="journal article" date="2020" name="Mol. Biol. Evol.">
        <title>Distinct Expression and Methylation Patterns for Genes with Different Fates following a Single Whole-Genome Duplication in Flowering Plants.</title>
        <authorList>
            <person name="Shi T."/>
            <person name="Rahmani R.S."/>
            <person name="Gugger P.F."/>
            <person name="Wang M."/>
            <person name="Li H."/>
            <person name="Zhang Y."/>
            <person name="Li Z."/>
            <person name="Wang Q."/>
            <person name="Van de Peer Y."/>
            <person name="Marchal K."/>
            <person name="Chen J."/>
        </authorList>
    </citation>
    <scope>NUCLEOTIDE SEQUENCE [LARGE SCALE GENOMIC DNA]</scope>
    <source>
        <tissue evidence="6">Leaf</tissue>
    </source>
</reference>
<keyword evidence="3" id="KW-0295">Fungicide</keyword>
<evidence type="ECO:0000313" key="6">
    <source>
        <dbReference type="EMBL" id="DAD45367.1"/>
    </source>
</evidence>
<keyword evidence="4" id="KW-0611">Plant defense</keyword>
<evidence type="ECO:0000256" key="3">
    <source>
        <dbReference type="ARBA" id="ARBA00022577"/>
    </source>
</evidence>
<dbReference type="InterPro" id="IPR010851">
    <property type="entry name" value="DEFL"/>
</dbReference>
<protein>
    <recommendedName>
        <fullName evidence="8">Defensin-like protein 1</fullName>
    </recommendedName>
</protein>
<dbReference type="Proteomes" id="UP000607653">
    <property type="component" value="Unassembled WGS sequence"/>
</dbReference>
<evidence type="ECO:0008006" key="8">
    <source>
        <dbReference type="Google" id="ProtNLM"/>
    </source>
</evidence>
<accession>A0A822ZKG3</accession>
<keyword evidence="5" id="KW-0732">Signal</keyword>
<feature type="signal peptide" evidence="5">
    <location>
        <begin position="1"/>
        <end position="26"/>
    </location>
</feature>